<feature type="domain" description="EF-hand" evidence="4">
    <location>
        <begin position="86"/>
        <end position="121"/>
    </location>
</feature>
<reference evidence="5" key="1">
    <citation type="journal article" date="2016" name="Sci. Rep.">
        <title>Overexpression of calmodulin-like (ShCML44) stress-responsive gene from Solanum habrochaites enhances tolerance to multiple abiotic stresses.</title>
        <authorList>
            <person name="Munir S."/>
            <person name="Liu H."/>
            <person name="Xing Y."/>
            <person name="Hussain S."/>
            <person name="Ouyang B."/>
            <person name="Zhang Y."/>
            <person name="Li H."/>
            <person name="Ye Z."/>
        </authorList>
    </citation>
    <scope>NUCLEOTIDE SEQUENCE</scope>
</reference>
<dbReference type="GO" id="GO:0005509">
    <property type="term" value="F:calcium ion binding"/>
    <property type="evidence" value="ECO:0007669"/>
    <property type="project" value="InterPro"/>
</dbReference>
<evidence type="ECO:0000256" key="2">
    <source>
        <dbReference type="ARBA" id="ARBA00022737"/>
    </source>
</evidence>
<dbReference type="CDD" id="cd00051">
    <property type="entry name" value="EFh"/>
    <property type="match status" value="1"/>
</dbReference>
<protein>
    <submittedName>
        <fullName evidence="5">Calcium-binding protein</fullName>
    </submittedName>
</protein>
<feature type="domain" description="EF-hand" evidence="4">
    <location>
        <begin position="124"/>
        <end position="156"/>
    </location>
</feature>
<dbReference type="InterPro" id="IPR039647">
    <property type="entry name" value="EF_hand_pair_protein_CML-like"/>
</dbReference>
<dbReference type="SUPFAM" id="SSF47473">
    <property type="entry name" value="EF-hand"/>
    <property type="match status" value="1"/>
</dbReference>
<dbReference type="Pfam" id="PF13499">
    <property type="entry name" value="EF-hand_7"/>
    <property type="match status" value="1"/>
</dbReference>
<evidence type="ECO:0000259" key="4">
    <source>
        <dbReference type="PROSITE" id="PS50222"/>
    </source>
</evidence>
<dbReference type="Gene3D" id="1.10.238.10">
    <property type="entry name" value="EF-hand"/>
    <property type="match status" value="2"/>
</dbReference>
<proteinExistence type="evidence at transcript level"/>
<keyword evidence="2" id="KW-0677">Repeat</keyword>
<dbReference type="PROSITE" id="PS50222">
    <property type="entry name" value="EF_HAND_2"/>
    <property type="match status" value="3"/>
</dbReference>
<keyword evidence="3" id="KW-0106">Calcium</keyword>
<accession>A0A1B0WUT3</accession>
<gene>
    <name evidence="5" type="primary">CML44</name>
</gene>
<evidence type="ECO:0000256" key="1">
    <source>
        <dbReference type="ARBA" id="ARBA00022723"/>
    </source>
</evidence>
<dbReference type="PANTHER" id="PTHR10891">
    <property type="entry name" value="EF-HAND CALCIUM-BINDING DOMAIN CONTAINING PROTEIN"/>
    <property type="match status" value="1"/>
</dbReference>
<dbReference type="InterPro" id="IPR018247">
    <property type="entry name" value="EF_Hand_1_Ca_BS"/>
</dbReference>
<dbReference type="Pfam" id="PF13405">
    <property type="entry name" value="EF-hand_6"/>
    <property type="match status" value="1"/>
</dbReference>
<name>A0A1B0WUT3_SOLHA</name>
<dbReference type="PROSITE" id="PS00018">
    <property type="entry name" value="EF_HAND_1"/>
    <property type="match status" value="2"/>
</dbReference>
<feature type="domain" description="EF-hand" evidence="4">
    <location>
        <begin position="4"/>
        <end position="39"/>
    </location>
</feature>
<keyword evidence="1" id="KW-0479">Metal-binding</keyword>
<dbReference type="SMART" id="SM00054">
    <property type="entry name" value="EFh"/>
    <property type="match status" value="3"/>
</dbReference>
<sequence>MSPINSINLSKIFSKLDKNGDGLVCLDELKGFLDTIGIIASQEELELLLGKTSLDSIDFFFFYDAITKANINKGSNYRHEDRENVFLENDLRKVFRVFDLNEDGFICCEELQRALSRLGLWDEQCGKDCKSMINVYDKNLDGKLDYEEFKDMMFDN</sequence>
<dbReference type="InterPro" id="IPR002048">
    <property type="entry name" value="EF_hand_dom"/>
</dbReference>
<dbReference type="EMBL" id="KX011024">
    <property type="protein sequence ID" value="ANC68206.1"/>
    <property type="molecule type" value="mRNA"/>
</dbReference>
<dbReference type="FunFam" id="1.10.238.10:FF:000001">
    <property type="entry name" value="Calmodulin 1"/>
    <property type="match status" value="1"/>
</dbReference>
<evidence type="ECO:0000256" key="3">
    <source>
        <dbReference type="ARBA" id="ARBA00022837"/>
    </source>
</evidence>
<organism evidence="5">
    <name type="scientific">Solanum habrochaites</name>
    <name type="common">Wild tomato</name>
    <name type="synonym">Lycopersicon hirsutum</name>
    <dbReference type="NCBI Taxonomy" id="62890"/>
    <lineage>
        <taxon>Eukaryota</taxon>
        <taxon>Viridiplantae</taxon>
        <taxon>Streptophyta</taxon>
        <taxon>Embryophyta</taxon>
        <taxon>Tracheophyta</taxon>
        <taxon>Spermatophyta</taxon>
        <taxon>Magnoliopsida</taxon>
        <taxon>eudicotyledons</taxon>
        <taxon>Gunneridae</taxon>
        <taxon>Pentapetalae</taxon>
        <taxon>asterids</taxon>
        <taxon>lamiids</taxon>
        <taxon>Solanales</taxon>
        <taxon>Solanaceae</taxon>
        <taxon>Solanoideae</taxon>
        <taxon>Solaneae</taxon>
        <taxon>Solanum</taxon>
        <taxon>Solanum subgen. Lycopersicon</taxon>
    </lineage>
</organism>
<dbReference type="InterPro" id="IPR011992">
    <property type="entry name" value="EF-hand-dom_pair"/>
</dbReference>
<dbReference type="AlphaFoldDB" id="A0A1B0WUT3"/>
<evidence type="ECO:0000313" key="5">
    <source>
        <dbReference type="EMBL" id="ANC68206.1"/>
    </source>
</evidence>